<dbReference type="Pfam" id="PF01546">
    <property type="entry name" value="Peptidase_M20"/>
    <property type="match status" value="1"/>
</dbReference>
<evidence type="ECO:0000256" key="3">
    <source>
        <dbReference type="SAM" id="MobiDB-lite"/>
    </source>
</evidence>
<dbReference type="KEGG" id="daur:Daura_24310"/>
<accession>A0A9Q9IU40</accession>
<dbReference type="NCBIfam" id="TIGR01891">
    <property type="entry name" value="amidohydrolases"/>
    <property type="match status" value="1"/>
</dbReference>
<protein>
    <submittedName>
        <fullName evidence="5">Amidohydrolase</fullName>
    </submittedName>
</protein>
<organism evidence="5 6">
    <name type="scientific">Dactylosporangium aurantiacum</name>
    <dbReference type="NCBI Taxonomy" id="35754"/>
    <lineage>
        <taxon>Bacteria</taxon>
        <taxon>Bacillati</taxon>
        <taxon>Actinomycetota</taxon>
        <taxon>Actinomycetes</taxon>
        <taxon>Micromonosporales</taxon>
        <taxon>Micromonosporaceae</taxon>
        <taxon>Dactylosporangium</taxon>
    </lineage>
</organism>
<dbReference type="GO" id="GO:0019877">
    <property type="term" value="P:diaminopimelate biosynthetic process"/>
    <property type="evidence" value="ECO:0007669"/>
    <property type="project" value="UniProtKB-ARBA"/>
</dbReference>
<dbReference type="Gene3D" id="3.30.70.360">
    <property type="match status" value="1"/>
</dbReference>
<keyword evidence="6" id="KW-1185">Reference proteome</keyword>
<feature type="binding site" evidence="2">
    <location>
        <position position="150"/>
    </location>
    <ligand>
        <name>Mn(2+)</name>
        <dbReference type="ChEBI" id="CHEBI:29035"/>
        <label>2</label>
    </ligand>
</feature>
<evidence type="ECO:0000313" key="5">
    <source>
        <dbReference type="EMBL" id="UWZ59008.1"/>
    </source>
</evidence>
<dbReference type="SUPFAM" id="SSF55031">
    <property type="entry name" value="Bacterial exopeptidase dimerisation domain"/>
    <property type="match status" value="1"/>
</dbReference>
<name>A0A9Q9IU40_9ACTN</name>
<dbReference type="InterPro" id="IPR002933">
    <property type="entry name" value="Peptidase_M20"/>
</dbReference>
<dbReference type="PIRSF" id="PIRSF005962">
    <property type="entry name" value="Pept_M20D_amidohydro"/>
    <property type="match status" value="1"/>
</dbReference>
<dbReference type="EMBL" id="CP073767">
    <property type="protein sequence ID" value="UWZ59008.1"/>
    <property type="molecule type" value="Genomic_DNA"/>
</dbReference>
<proteinExistence type="predicted"/>
<feature type="binding site" evidence="2">
    <location>
        <position position="115"/>
    </location>
    <ligand>
        <name>Mn(2+)</name>
        <dbReference type="ChEBI" id="CHEBI:29035"/>
        <label>2</label>
    </ligand>
</feature>
<dbReference type="CDD" id="cd05666">
    <property type="entry name" value="M20_Acy1-like"/>
    <property type="match status" value="1"/>
</dbReference>
<keyword evidence="2" id="KW-0479">Metal-binding</keyword>
<evidence type="ECO:0000256" key="2">
    <source>
        <dbReference type="PIRSR" id="PIRSR005962-1"/>
    </source>
</evidence>
<dbReference type="PANTHER" id="PTHR11014">
    <property type="entry name" value="PEPTIDASE M20 FAMILY MEMBER"/>
    <property type="match status" value="1"/>
</dbReference>
<dbReference type="Pfam" id="PF07687">
    <property type="entry name" value="M20_dimer"/>
    <property type="match status" value="1"/>
</dbReference>
<feature type="region of interest" description="Disordered" evidence="3">
    <location>
        <begin position="1"/>
        <end position="25"/>
    </location>
</feature>
<dbReference type="SUPFAM" id="SSF53187">
    <property type="entry name" value="Zn-dependent exopeptidases"/>
    <property type="match status" value="1"/>
</dbReference>
<dbReference type="OrthoDB" id="9777385at2"/>
<dbReference type="FunFam" id="3.30.70.360:FF:000001">
    <property type="entry name" value="N-acetyldiaminopimelate deacetylase"/>
    <property type="match status" value="1"/>
</dbReference>
<dbReference type="GO" id="GO:0046872">
    <property type="term" value="F:metal ion binding"/>
    <property type="evidence" value="ECO:0007669"/>
    <property type="project" value="UniProtKB-KW"/>
</dbReference>
<evidence type="ECO:0000256" key="1">
    <source>
        <dbReference type="ARBA" id="ARBA00022801"/>
    </source>
</evidence>
<dbReference type="AlphaFoldDB" id="A0A9Q9IU40"/>
<feature type="binding site" evidence="2">
    <location>
        <position position="117"/>
    </location>
    <ligand>
        <name>Mn(2+)</name>
        <dbReference type="ChEBI" id="CHEBI:29035"/>
        <label>2</label>
    </ligand>
</feature>
<feature type="binding site" evidence="2">
    <location>
        <position position="176"/>
    </location>
    <ligand>
        <name>Mn(2+)</name>
        <dbReference type="ChEBI" id="CHEBI:29035"/>
        <label>2</label>
    </ligand>
</feature>
<dbReference type="PANTHER" id="PTHR11014:SF63">
    <property type="entry name" value="METALLOPEPTIDASE, PUTATIVE (AFU_ORTHOLOGUE AFUA_6G09600)-RELATED"/>
    <property type="match status" value="1"/>
</dbReference>
<feature type="binding site" evidence="2">
    <location>
        <position position="376"/>
    </location>
    <ligand>
        <name>Mn(2+)</name>
        <dbReference type="ChEBI" id="CHEBI:29035"/>
        <label>2</label>
    </ligand>
</feature>
<reference evidence="5" key="1">
    <citation type="submission" date="2021-04" db="EMBL/GenBank/DDBJ databases">
        <title>Dactylosporangium aurantiacum NRRL B-8018 full assembly.</title>
        <authorList>
            <person name="Hartkoorn R.C."/>
            <person name="Beaudoing E."/>
            <person name="Hot D."/>
        </authorList>
    </citation>
    <scope>NUCLEOTIDE SEQUENCE</scope>
    <source>
        <strain evidence="5">NRRL B-8018</strain>
    </source>
</reference>
<evidence type="ECO:0000259" key="4">
    <source>
        <dbReference type="Pfam" id="PF07687"/>
    </source>
</evidence>
<evidence type="ECO:0000313" key="6">
    <source>
        <dbReference type="Proteomes" id="UP001058003"/>
    </source>
</evidence>
<dbReference type="Gene3D" id="3.40.630.10">
    <property type="entry name" value="Zn peptidases"/>
    <property type="match status" value="1"/>
</dbReference>
<gene>
    <name evidence="5" type="ORF">Daura_24310</name>
</gene>
<sequence length="408" mass="42683">MATRAVADNRQRQATPPAPRGAAVPVPDVRSWRHDLHQIPELSFQEHRTAEYVATALTSMGLAVTRGVGGTGVVATLRRGTGGAVGLRADMDGLPLTERGERPYRSRHDGVMHACGHDGHMAMVLGAAHVLAAEGGFAGTVHLVFQPAEEHGLGAKAMIADGLFERFPVDAMYGLHGMPGHPAGRISTRAGALMASEDNFEIRVTGRGGHAARPQMVVDPIVVAAEIVLALQTVVARNVDPTDPAVVSCTEITTDGARNAIPGQVVIRGDTRSFSPAVQALLERRIRQLAGGICAAHDATCEVTYTHEFEPTVNDPAAVATAVAAARLTVGDGHVDPDTAPWTASEDFGAFLRHVPGCFALLGTGEAPAAGGTALHSPDFDFNDDVLAIGMRYYVHLVRAALPAGDGS</sequence>
<feature type="domain" description="Peptidase M20 dimerisation" evidence="4">
    <location>
        <begin position="200"/>
        <end position="278"/>
    </location>
</feature>
<comment type="cofactor">
    <cofactor evidence="2">
        <name>Mn(2+)</name>
        <dbReference type="ChEBI" id="CHEBI:29035"/>
    </cofactor>
    <text evidence="2">The Mn(2+) ion enhances activity.</text>
</comment>
<dbReference type="InterPro" id="IPR017439">
    <property type="entry name" value="Amidohydrolase"/>
</dbReference>
<dbReference type="InterPro" id="IPR011650">
    <property type="entry name" value="Peptidase_M20_dimer"/>
</dbReference>
<keyword evidence="2" id="KW-0464">Manganese</keyword>
<keyword evidence="1" id="KW-0378">Hydrolase</keyword>
<dbReference type="Proteomes" id="UP001058003">
    <property type="component" value="Chromosome"/>
</dbReference>
<dbReference type="InterPro" id="IPR036264">
    <property type="entry name" value="Bact_exopeptidase_dim_dom"/>
</dbReference>
<dbReference type="GO" id="GO:0050118">
    <property type="term" value="F:N-acetyldiaminopimelate deacetylase activity"/>
    <property type="evidence" value="ECO:0007669"/>
    <property type="project" value="UniProtKB-ARBA"/>
</dbReference>